<evidence type="ECO:0000313" key="1">
    <source>
        <dbReference type="EMBL" id="PMS14532.1"/>
    </source>
</evidence>
<evidence type="ECO:0000313" key="2">
    <source>
        <dbReference type="Proteomes" id="UP000235616"/>
    </source>
</evidence>
<proteinExistence type="predicted"/>
<organism evidence="1 2">
    <name type="scientific">Trinickia dabaoshanensis</name>
    <dbReference type="NCBI Taxonomy" id="564714"/>
    <lineage>
        <taxon>Bacteria</taxon>
        <taxon>Pseudomonadati</taxon>
        <taxon>Pseudomonadota</taxon>
        <taxon>Betaproteobacteria</taxon>
        <taxon>Burkholderiales</taxon>
        <taxon>Burkholderiaceae</taxon>
        <taxon>Trinickia</taxon>
    </lineage>
</organism>
<sequence>MSNIRHYRGLDISLLVYPHRATQAGFGRNYEEGFDASIRISEPDAGIDSLRSRVFRVPGTRPFSNTGDARRACLAYAEQLIDADGAGRPIWGHA</sequence>
<keyword evidence="2" id="KW-1185">Reference proteome</keyword>
<name>A0A2N7VBJ6_9BURK</name>
<dbReference type="AlphaFoldDB" id="A0A2N7VBJ6"/>
<accession>A0A2N7VBJ6</accession>
<dbReference type="Proteomes" id="UP000235616">
    <property type="component" value="Unassembled WGS sequence"/>
</dbReference>
<gene>
    <name evidence="1" type="ORF">C0Z18_31345</name>
</gene>
<protein>
    <submittedName>
        <fullName evidence="1">Uncharacterized protein</fullName>
    </submittedName>
</protein>
<reference evidence="1 2" key="1">
    <citation type="submission" date="2018-01" db="EMBL/GenBank/DDBJ databases">
        <title>Whole genome analyses suggest that Burkholderia sensu lato contains two further novel genera in the rhizoxinica-symbiotica group Mycetohabitans gen. nov., and Trinickia gen. nov.: implications for the evolution of diazotrophy and nodulation in the Burkholderiaceae.</title>
        <authorList>
            <person name="Estrada-de los Santos P."/>
            <person name="Palmer M."/>
            <person name="Chavez-Ramirez B."/>
            <person name="Beukes C."/>
            <person name="Steenkamp E.T."/>
            <person name="Hirsch A.M."/>
            <person name="Manyaka P."/>
            <person name="Maluk M."/>
            <person name="Lafos M."/>
            <person name="Crook M."/>
            <person name="Gross E."/>
            <person name="Simon M.F."/>
            <person name="Bueno dos Reis Junior F."/>
            <person name="Poole P.S."/>
            <person name="Venter S.N."/>
            <person name="James E.K."/>
        </authorList>
    </citation>
    <scope>NUCLEOTIDE SEQUENCE [LARGE SCALE GENOMIC DNA]</scope>
    <source>
        <strain evidence="1 2">GIMN1.004</strain>
    </source>
</reference>
<dbReference type="EMBL" id="PNYA01000044">
    <property type="protein sequence ID" value="PMS14532.1"/>
    <property type="molecule type" value="Genomic_DNA"/>
</dbReference>
<comment type="caution">
    <text evidence="1">The sequence shown here is derived from an EMBL/GenBank/DDBJ whole genome shotgun (WGS) entry which is preliminary data.</text>
</comment>